<comment type="similarity">
    <text evidence="2">Belongs to the neutral ceramidase family.</text>
</comment>
<evidence type="ECO:0000313" key="5">
    <source>
        <dbReference type="Proteomes" id="UP000228886"/>
    </source>
</evidence>
<reference evidence="5" key="1">
    <citation type="submission" date="2017-09" db="EMBL/GenBank/DDBJ databases">
        <title>Depth-based differentiation of microbial function through sediment-hosted aquifers and enrichment of novel symbionts in the deep terrestrial subsurface.</title>
        <authorList>
            <person name="Probst A.J."/>
            <person name="Ladd B."/>
            <person name="Jarett J.K."/>
            <person name="Geller-Mcgrath D.E."/>
            <person name="Sieber C.M.K."/>
            <person name="Emerson J.B."/>
            <person name="Anantharaman K."/>
            <person name="Thomas B.C."/>
            <person name="Malmstrom R."/>
            <person name="Stieglmeier M."/>
            <person name="Klingl A."/>
            <person name="Woyke T."/>
            <person name="Ryan C.M."/>
            <person name="Banfield J.F."/>
        </authorList>
    </citation>
    <scope>NUCLEOTIDE SEQUENCE [LARGE SCALE GENOMIC DNA]</scope>
</reference>
<dbReference type="PANTHER" id="PTHR12670">
    <property type="entry name" value="CERAMIDASE"/>
    <property type="match status" value="1"/>
</dbReference>
<dbReference type="GO" id="GO:0046514">
    <property type="term" value="P:ceramide catabolic process"/>
    <property type="evidence" value="ECO:0007669"/>
    <property type="project" value="InterPro"/>
</dbReference>
<dbReference type="EC" id="3.5.1.23" evidence="2"/>
<evidence type="ECO:0000259" key="3">
    <source>
        <dbReference type="Pfam" id="PF04734"/>
    </source>
</evidence>
<keyword evidence="2" id="KW-0746">Sphingolipid metabolism</keyword>
<name>A0A2M7E8M4_9BACT</name>
<dbReference type="PANTHER" id="PTHR12670:SF1">
    <property type="entry name" value="NEUTRAL CERAMIDASE"/>
    <property type="match status" value="1"/>
</dbReference>
<keyword evidence="2" id="KW-0378">Hydrolase</keyword>
<keyword evidence="1" id="KW-0862">Zinc</keyword>
<protein>
    <recommendedName>
        <fullName evidence="2">Neutral ceramidase</fullName>
        <ecNumber evidence="2">3.5.1.23</ecNumber>
    </recommendedName>
</protein>
<evidence type="ECO:0000256" key="2">
    <source>
        <dbReference type="RuleBase" id="RU366019"/>
    </source>
</evidence>
<sequence>MLKIGVEAVDITPPLGVELCGYGFYLKRKAKGIHDSLHGKILILEDRGERYLYLNCELIALGEDLVEEIRQLIAEEAKIKEKNIIFSCTHTHSGPATAILYGCGEIDEKYLSSSSLPEQFLRGVNRALKKMKKAKIGFAKTTSDLSYNRTKKDGIVDRQVMVAKIDTEEDKPLAILFNYACHAVCLGRKNFLISADFPGFVCRKIEETTGAKAFFLQGACGDIDPKGGPCPSFENAEKYGKILADTVLEVLPKIETNAQVNIDLVSRKIKLPLVIDRKALMEEAEEKISVSPARTKKFYQNWKRRFLKKLEENISSETSAEIQVLSVNDACFFFLPGEVFTKFGLEIKSGHSFNYNFIVGYSNGIIGYIPDKDDFKRKGYAASLAPKIYAEFPFQDNVGEILVNEALNLSREKYGKISH</sequence>
<dbReference type="AlphaFoldDB" id="A0A2M7E8M4"/>
<dbReference type="GO" id="GO:0016020">
    <property type="term" value="C:membrane"/>
    <property type="evidence" value="ECO:0007669"/>
    <property type="project" value="GOC"/>
</dbReference>
<feature type="binding site" evidence="1">
    <location>
        <position position="182"/>
    </location>
    <ligand>
        <name>Zn(2+)</name>
        <dbReference type="ChEBI" id="CHEBI:29105"/>
    </ligand>
</feature>
<dbReference type="GO" id="GO:0042759">
    <property type="term" value="P:long-chain fatty acid biosynthetic process"/>
    <property type="evidence" value="ECO:0007669"/>
    <property type="project" value="TreeGrafter"/>
</dbReference>
<accession>A0A2M7E8M4</accession>
<dbReference type="GO" id="GO:0046512">
    <property type="term" value="P:sphingosine biosynthetic process"/>
    <property type="evidence" value="ECO:0007669"/>
    <property type="project" value="TreeGrafter"/>
</dbReference>
<proteinExistence type="inferred from homology"/>
<dbReference type="GO" id="GO:0017040">
    <property type="term" value="F:N-acylsphingosine amidohydrolase activity"/>
    <property type="evidence" value="ECO:0007669"/>
    <property type="project" value="UniProtKB-UniRule"/>
</dbReference>
<comment type="cofactor">
    <cofactor evidence="1">
        <name>Zn(2+)</name>
        <dbReference type="ChEBI" id="CHEBI:29105"/>
    </cofactor>
    <text evidence="1">Binds 1 zinc ion per subunit.</text>
</comment>
<evidence type="ECO:0000256" key="1">
    <source>
        <dbReference type="PIRSR" id="PIRSR606823-2"/>
    </source>
</evidence>
<dbReference type="GO" id="GO:0046872">
    <property type="term" value="F:metal ion binding"/>
    <property type="evidence" value="ECO:0007669"/>
    <property type="project" value="UniProtKB-KW"/>
</dbReference>
<keyword evidence="2" id="KW-0443">Lipid metabolism</keyword>
<organism evidence="4 5">
    <name type="scientific">bacterium (Candidatus Ratteibacteria) CG01_land_8_20_14_3_00_40_19</name>
    <dbReference type="NCBI Taxonomy" id="2014290"/>
    <lineage>
        <taxon>Bacteria</taxon>
        <taxon>Candidatus Ratteibacteria</taxon>
    </lineage>
</organism>
<dbReference type="InterPro" id="IPR031329">
    <property type="entry name" value="NEUT/ALK_ceramidase_N"/>
</dbReference>
<evidence type="ECO:0000313" key="4">
    <source>
        <dbReference type="EMBL" id="PIV64097.1"/>
    </source>
</evidence>
<feature type="domain" description="Neutral/alkaline non-lysosomal ceramidase N-terminal" evidence="3">
    <location>
        <begin position="3"/>
        <end position="225"/>
    </location>
</feature>
<keyword evidence="1" id="KW-0479">Metal-binding</keyword>
<gene>
    <name evidence="4" type="ORF">COS11_03975</name>
</gene>
<dbReference type="GO" id="GO:0005576">
    <property type="term" value="C:extracellular region"/>
    <property type="evidence" value="ECO:0007669"/>
    <property type="project" value="TreeGrafter"/>
</dbReference>
<feature type="binding site" evidence="1">
    <location>
        <position position="90"/>
    </location>
    <ligand>
        <name>Zn(2+)</name>
        <dbReference type="ChEBI" id="CHEBI:29105"/>
    </ligand>
</feature>
<dbReference type="Pfam" id="PF04734">
    <property type="entry name" value="Ceramidase_alk"/>
    <property type="match status" value="1"/>
</dbReference>
<comment type="caution">
    <text evidence="4">The sequence shown here is derived from an EMBL/GenBank/DDBJ whole genome shotgun (WGS) entry which is preliminary data.</text>
</comment>
<dbReference type="InterPro" id="IPR006823">
    <property type="entry name" value="Ceramidase_alk"/>
</dbReference>
<dbReference type="Proteomes" id="UP000228886">
    <property type="component" value="Unassembled WGS sequence"/>
</dbReference>
<comment type="catalytic activity">
    <reaction evidence="2">
        <text>an N-acylsphing-4-enine + H2O = sphing-4-enine + a fatty acid</text>
        <dbReference type="Rhea" id="RHEA:20856"/>
        <dbReference type="ChEBI" id="CHEBI:15377"/>
        <dbReference type="ChEBI" id="CHEBI:28868"/>
        <dbReference type="ChEBI" id="CHEBI:52639"/>
        <dbReference type="ChEBI" id="CHEBI:57756"/>
        <dbReference type="EC" id="3.5.1.23"/>
    </reaction>
</comment>
<dbReference type="EMBL" id="PETL01000194">
    <property type="protein sequence ID" value="PIV64097.1"/>
    <property type="molecule type" value="Genomic_DNA"/>
</dbReference>